<dbReference type="SMART" id="SM00360">
    <property type="entry name" value="RRM"/>
    <property type="match status" value="2"/>
</dbReference>
<organism evidence="6">
    <name type="scientific">Brassica cretica</name>
    <name type="common">Mustard</name>
    <dbReference type="NCBI Taxonomy" id="69181"/>
    <lineage>
        <taxon>Eukaryota</taxon>
        <taxon>Viridiplantae</taxon>
        <taxon>Streptophyta</taxon>
        <taxon>Embryophyta</taxon>
        <taxon>Tracheophyta</taxon>
        <taxon>Spermatophyta</taxon>
        <taxon>Magnoliopsida</taxon>
        <taxon>eudicotyledons</taxon>
        <taxon>Gunneridae</taxon>
        <taxon>Pentapetalae</taxon>
        <taxon>rosids</taxon>
        <taxon>malvids</taxon>
        <taxon>Brassicales</taxon>
        <taxon>Brassicaceae</taxon>
        <taxon>Brassiceae</taxon>
        <taxon>Brassica</taxon>
    </lineage>
</organism>
<dbReference type="PANTHER" id="PTHR48032">
    <property type="entry name" value="RNA-BINDING PROTEIN MUSASHI HOMOLOG RBP6"/>
    <property type="match status" value="1"/>
</dbReference>
<evidence type="ECO:0000256" key="1">
    <source>
        <dbReference type="ARBA" id="ARBA00022737"/>
    </source>
</evidence>
<protein>
    <recommendedName>
        <fullName evidence="5">RRM domain-containing protein</fullName>
    </recommendedName>
</protein>
<dbReference type="FunFam" id="3.30.70.330:FF:000102">
    <property type="entry name" value="Heterogeneous nuclear ribonucleoprotein 1"/>
    <property type="match status" value="2"/>
</dbReference>
<reference evidence="6" key="1">
    <citation type="submission" date="2019-12" db="EMBL/GenBank/DDBJ databases">
        <title>Genome sequencing and annotation of Brassica cretica.</title>
        <authorList>
            <person name="Studholme D.J."/>
            <person name="Sarris P.F."/>
        </authorList>
    </citation>
    <scope>NUCLEOTIDE SEQUENCE</scope>
    <source>
        <strain evidence="6">PFS-102/07</strain>
        <tissue evidence="6">Leaf</tissue>
    </source>
</reference>
<gene>
    <name evidence="6" type="ORF">F2Q70_00039567</name>
</gene>
<proteinExistence type="predicted"/>
<dbReference type="PANTHER" id="PTHR48032:SF1">
    <property type="entry name" value="RNA-BINDING (RRM_RBD_RNP MOTIFS) FAMILY PROTEIN"/>
    <property type="match status" value="1"/>
</dbReference>
<accession>A0A8S9K4D4</accession>
<keyword evidence="2 3" id="KW-0694">RNA-binding</keyword>
<dbReference type="AlphaFoldDB" id="A0A8S9K4D4"/>
<evidence type="ECO:0000259" key="5">
    <source>
        <dbReference type="PROSITE" id="PS50102"/>
    </source>
</evidence>
<evidence type="ECO:0000313" key="6">
    <source>
        <dbReference type="EMBL" id="KAF2588717.1"/>
    </source>
</evidence>
<evidence type="ECO:0000256" key="3">
    <source>
        <dbReference type="PROSITE-ProRule" id="PRU00176"/>
    </source>
</evidence>
<dbReference type="Gene3D" id="3.30.70.330">
    <property type="match status" value="2"/>
</dbReference>
<dbReference type="InterPro" id="IPR000504">
    <property type="entry name" value="RRM_dom"/>
</dbReference>
<dbReference type="InterPro" id="IPR012677">
    <property type="entry name" value="Nucleotide-bd_a/b_plait_sf"/>
</dbReference>
<evidence type="ECO:0000256" key="2">
    <source>
        <dbReference type="ARBA" id="ARBA00022884"/>
    </source>
</evidence>
<feature type="domain" description="RRM" evidence="5">
    <location>
        <begin position="443"/>
        <end position="522"/>
    </location>
</feature>
<dbReference type="PROSITE" id="PS50102">
    <property type="entry name" value="RRM"/>
    <property type="match status" value="2"/>
</dbReference>
<keyword evidence="1" id="KW-0677">Repeat</keyword>
<dbReference type="EMBL" id="QGKY02000190">
    <property type="protein sequence ID" value="KAF2588717.1"/>
    <property type="molecule type" value="Genomic_DNA"/>
</dbReference>
<sequence>MFIEVYHTYDDEDFCKRIYGPPIYDDYVAIVTEEAEDGVNVQDDLALPKFDPIEGLLRDQAFRYKGEYVKLICTLSAAFAWDSDMAQGHVLTSCFARLIHPYAKVNIDEVEAKKAVPRDDHVPLNKSNSSLQGSPGPAHSKKIFVGGLASSVTESEFKKYFAQFGTIIDLVVMYDHKTQRPRGFGFVTYDSEEAVDKVLQRKFHELDGKMVEVKVAVPKETSPIPNRNISSFNSFGSSRMSLLLNDYTQEFNLSPTSANPEVRYSPALSNQRSFSPFGHGFEIDLDFIERNHNQSNVSRRLFSPGYNASLSRYGGQGNGSVNRNQLWGNNGGLSYMSNVELSGGFNGNYGVGSIGEKWGTVGEGRISYGISNGMGLGSRGGGGGVHMSSSDWGMSSEGGGMHGFGYMNNTEVEAKKAVPRDDHVPLNKSNSSLQGSPGPAHSKKIFVGGLASSVTEAEFKKYFSQFGTIIDLVVMYDHKTQRPRGFGFVTYDSEEAVDKVLQRKFHELDGKMVEVKVAVPKETSPIPNRNINSLNNFGSSRMSLLLNDYTQGFNLSPTSAKPEVRYSPALSNQHSFSPFGHGFEIDLDFIERNHNHSNVSRRLFSPGYNASLSRYGGQGDGSVNRNQLWGNNGGVSYMSNAELSGGFNGNYGVGSIGEKWGTVGEGRINHGISNGMSLGSRGGGIHMNSSDWGMSSEGGGMRGFGFMNNTEELLLA</sequence>
<name>A0A8S9K4D4_BRACR</name>
<dbReference type="SUPFAM" id="SSF54928">
    <property type="entry name" value="RNA-binding domain, RBD"/>
    <property type="match status" value="2"/>
</dbReference>
<dbReference type="GO" id="GO:0006417">
    <property type="term" value="P:regulation of translation"/>
    <property type="evidence" value="ECO:0007669"/>
    <property type="project" value="TreeGrafter"/>
</dbReference>
<dbReference type="GO" id="GO:0003729">
    <property type="term" value="F:mRNA binding"/>
    <property type="evidence" value="ECO:0007669"/>
    <property type="project" value="TreeGrafter"/>
</dbReference>
<feature type="region of interest" description="Disordered" evidence="4">
    <location>
        <begin position="118"/>
        <end position="138"/>
    </location>
</feature>
<dbReference type="Pfam" id="PF00076">
    <property type="entry name" value="RRM_1"/>
    <property type="match status" value="2"/>
</dbReference>
<comment type="caution">
    <text evidence="6">The sequence shown here is derived from an EMBL/GenBank/DDBJ whole genome shotgun (WGS) entry which is preliminary data.</text>
</comment>
<feature type="region of interest" description="Disordered" evidence="4">
    <location>
        <begin position="419"/>
        <end position="440"/>
    </location>
</feature>
<feature type="domain" description="RRM" evidence="5">
    <location>
        <begin position="141"/>
        <end position="220"/>
    </location>
</feature>
<dbReference type="InterPro" id="IPR035979">
    <property type="entry name" value="RBD_domain_sf"/>
</dbReference>
<dbReference type="CDD" id="cd12330">
    <property type="entry name" value="RRM2_Hrp1p"/>
    <property type="match status" value="2"/>
</dbReference>
<evidence type="ECO:0000256" key="4">
    <source>
        <dbReference type="SAM" id="MobiDB-lite"/>
    </source>
</evidence>